<dbReference type="PANTHER" id="PTHR46056">
    <property type="entry name" value="LONG-CHAIN-ALCOHOL OXIDASE"/>
    <property type="match status" value="1"/>
</dbReference>
<dbReference type="Proteomes" id="UP000000442">
    <property type="component" value="Chromosome"/>
</dbReference>
<dbReference type="OrthoDB" id="9800167at2"/>
<evidence type="ECO:0000259" key="6">
    <source>
        <dbReference type="Pfam" id="PF01494"/>
    </source>
</evidence>
<sequence>MAKKRDRRQEVIIVGTGPSGATAALELVKRGKKVLMIETGIEDQLGRGVFHTYKNLYDKHLFFSRSKEGIIIDRALTLGGSSAVFSGNAFRPTKSFQDDLGLDLEPTIQETINELKLAPFSNEFMKGWNGTRRLVEAADTLGINFLPQLKFIDPSRCNPKCDSCMSGCSINARWTARDYVRKAMAWPNGIDLIMNTRVEEVLMDNDKKRAIGVRVSGNKDIPEKLYADMIILAAGGMGSPVILQKSGIEEAGKSFFMDPMDVVVGFTKEKGPWKAMTFTHACEDFEESDHFMIGNVKGEGAWLSQMMRIKPFFKNILKFKKRGLYSMGMFTKIADENKGSIDAKGRMSKPMTDNDMRNMKKGDDLCTRILIKAGCEPDTISISTMIGGHPGGTAAIGTVVDQNFESLKIKNLYVCDTSVFPRSPGSPPVLTLIAMVKKWARELEIA</sequence>
<accession>C0QBH1</accession>
<dbReference type="InterPro" id="IPR002938">
    <property type="entry name" value="FAD-bd"/>
</dbReference>
<dbReference type="InterPro" id="IPR036188">
    <property type="entry name" value="FAD/NAD-bd_sf"/>
</dbReference>
<keyword evidence="3" id="KW-0274">FAD</keyword>
<evidence type="ECO:0000313" key="8">
    <source>
        <dbReference type="EMBL" id="ACN16973.1"/>
    </source>
</evidence>
<feature type="domain" description="FAD-binding" evidence="6">
    <location>
        <begin position="10"/>
        <end position="39"/>
    </location>
</feature>
<dbReference type="InterPro" id="IPR000172">
    <property type="entry name" value="GMC_OxRdtase_N"/>
</dbReference>
<keyword evidence="4" id="KW-0560">Oxidoreductase</keyword>
<evidence type="ECO:0000259" key="5">
    <source>
        <dbReference type="Pfam" id="PF00732"/>
    </source>
</evidence>
<dbReference type="KEGG" id="dat:HRM2_39150"/>
<dbReference type="PRINTS" id="PR00469">
    <property type="entry name" value="PNDRDTASEII"/>
</dbReference>
<dbReference type="HOGENOM" id="CLU_052500_0_0_7"/>
<dbReference type="Pfam" id="PF05199">
    <property type="entry name" value="GMC_oxred_C"/>
    <property type="match status" value="1"/>
</dbReference>
<dbReference type="Pfam" id="PF00732">
    <property type="entry name" value="GMC_oxred_N"/>
    <property type="match status" value="1"/>
</dbReference>
<dbReference type="Gene3D" id="3.50.50.60">
    <property type="entry name" value="FAD/NAD(P)-binding domain"/>
    <property type="match status" value="2"/>
</dbReference>
<evidence type="ECO:0000256" key="3">
    <source>
        <dbReference type="ARBA" id="ARBA00022827"/>
    </source>
</evidence>
<dbReference type="SUPFAM" id="SSF51905">
    <property type="entry name" value="FAD/NAD(P)-binding domain"/>
    <property type="match status" value="1"/>
</dbReference>
<evidence type="ECO:0000256" key="2">
    <source>
        <dbReference type="ARBA" id="ARBA00022630"/>
    </source>
</evidence>
<dbReference type="STRING" id="177437.HRM2_39150"/>
<evidence type="ECO:0000259" key="7">
    <source>
        <dbReference type="Pfam" id="PF05199"/>
    </source>
</evidence>
<dbReference type="AlphaFoldDB" id="C0QBH1"/>
<dbReference type="RefSeq" id="WP_015905716.1">
    <property type="nucleotide sequence ID" value="NC_012108.1"/>
</dbReference>
<gene>
    <name evidence="8" type="ordered locus">HRM2_39150</name>
</gene>
<evidence type="ECO:0000256" key="1">
    <source>
        <dbReference type="ARBA" id="ARBA00010790"/>
    </source>
</evidence>
<dbReference type="EMBL" id="CP001087">
    <property type="protein sequence ID" value="ACN16973.1"/>
    <property type="molecule type" value="Genomic_DNA"/>
</dbReference>
<proteinExistence type="inferred from homology"/>
<evidence type="ECO:0000313" key="9">
    <source>
        <dbReference type="Proteomes" id="UP000000442"/>
    </source>
</evidence>
<keyword evidence="2" id="KW-0285">Flavoprotein</keyword>
<dbReference type="GO" id="GO:0071949">
    <property type="term" value="F:FAD binding"/>
    <property type="evidence" value="ECO:0007669"/>
    <property type="project" value="InterPro"/>
</dbReference>
<dbReference type="InterPro" id="IPR007867">
    <property type="entry name" value="GMC_OxRtase_C"/>
</dbReference>
<protein>
    <submittedName>
        <fullName evidence="8">Choline dehydrogenase and related flavoprotein</fullName>
    </submittedName>
</protein>
<organism evidence="8 9">
    <name type="scientific">Desulforapulum autotrophicum (strain ATCC 43914 / DSM 3382 / VKM B-1955 / HRM2)</name>
    <name type="common">Desulfobacterium autotrophicum</name>
    <dbReference type="NCBI Taxonomy" id="177437"/>
    <lineage>
        <taxon>Bacteria</taxon>
        <taxon>Pseudomonadati</taxon>
        <taxon>Thermodesulfobacteriota</taxon>
        <taxon>Desulfobacteria</taxon>
        <taxon>Desulfobacterales</taxon>
        <taxon>Desulfobacteraceae</taxon>
        <taxon>Desulforapulum</taxon>
    </lineage>
</organism>
<dbReference type="Pfam" id="PF01494">
    <property type="entry name" value="FAD_binding_3"/>
    <property type="match status" value="1"/>
</dbReference>
<dbReference type="GO" id="GO:0016614">
    <property type="term" value="F:oxidoreductase activity, acting on CH-OH group of donors"/>
    <property type="evidence" value="ECO:0007669"/>
    <property type="project" value="InterPro"/>
</dbReference>
<reference evidence="8 9" key="1">
    <citation type="journal article" date="2009" name="Environ. Microbiol.">
        <title>Genome sequence of Desulfobacterium autotrophicum HRM2, a marine sulfate reducer oxidizing organic carbon completely to carbon dioxide.</title>
        <authorList>
            <person name="Strittmatter A.W."/>
            <person name="Liesegang H."/>
            <person name="Rabus R."/>
            <person name="Decker I."/>
            <person name="Amann J."/>
            <person name="Andres S."/>
            <person name="Henne A."/>
            <person name="Fricke W.F."/>
            <person name="Martinez-Arias R."/>
            <person name="Bartels D."/>
            <person name="Goesmann A."/>
            <person name="Krause L."/>
            <person name="Puehler A."/>
            <person name="Klenk H.P."/>
            <person name="Richter M."/>
            <person name="Schuler M."/>
            <person name="Gloeckner F.O."/>
            <person name="Meyerdierks A."/>
            <person name="Gottschalk G."/>
            <person name="Amann R."/>
        </authorList>
    </citation>
    <scope>NUCLEOTIDE SEQUENCE [LARGE SCALE GENOMIC DNA]</scope>
    <source>
        <strain evidence="9">ATCC 43914 / DSM 3382 / HRM2</strain>
    </source>
</reference>
<dbReference type="PANTHER" id="PTHR46056:SF12">
    <property type="entry name" value="LONG-CHAIN-ALCOHOL OXIDASE"/>
    <property type="match status" value="1"/>
</dbReference>
<name>C0QBH1_DESAH</name>
<comment type="similarity">
    <text evidence="1">Belongs to the GMC oxidoreductase family.</text>
</comment>
<evidence type="ECO:0000256" key="4">
    <source>
        <dbReference type="ARBA" id="ARBA00023002"/>
    </source>
</evidence>
<feature type="domain" description="Glucose-methanol-choline oxidoreductase N-terminal" evidence="5">
    <location>
        <begin position="54"/>
        <end position="249"/>
    </location>
</feature>
<dbReference type="eggNOG" id="COG2303">
    <property type="taxonomic scope" value="Bacteria"/>
</dbReference>
<feature type="domain" description="Glucose-methanol-choline oxidoreductase C-terminal" evidence="7">
    <location>
        <begin position="386"/>
        <end position="435"/>
    </location>
</feature>
<keyword evidence="9" id="KW-1185">Reference proteome</keyword>